<comment type="caution">
    <text evidence="13">The sequence shown here is derived from an EMBL/GenBank/DDBJ whole genome shotgun (WGS) entry which is preliminary data.</text>
</comment>
<evidence type="ECO:0000256" key="2">
    <source>
        <dbReference type="ARBA" id="ARBA00010113"/>
    </source>
</evidence>
<sequence length="254" mass="29333">MKFSSLDARLRVFETAHDHCALPGLYLVARLDGRGFTRLTKEIHPFEAPFDARMRDYMAETTRHLLECGFRMVYGFTQSDEIFLLLHPTENTFGRKLRKYTSVLAGEASAKFSLLLGDLGVFDCRISQLPRREDVVDYFRWRQEDAGRNSLNAHCYWLLRKQGRSVAEATAQVKGQRLAAKHDLLFAHGINYNELPAWQKRGLGLYWEQYSKTGLNPHSQEPIETQRRRLALNLELPLGEAYADFIRELLPPSD</sequence>
<dbReference type="PANTHER" id="PTHR12729:SF6">
    <property type="entry name" value="TRNA(HIS) GUANYLYLTRANSFERASE-RELATED"/>
    <property type="match status" value="1"/>
</dbReference>
<dbReference type="GO" id="GO:0008193">
    <property type="term" value="F:tRNA guanylyltransferase activity"/>
    <property type="evidence" value="ECO:0007669"/>
    <property type="project" value="UniProtKB-EC"/>
</dbReference>
<evidence type="ECO:0000256" key="5">
    <source>
        <dbReference type="ARBA" id="ARBA00022694"/>
    </source>
</evidence>
<keyword evidence="10" id="KW-0342">GTP-binding</keyword>
<keyword evidence="5" id="KW-0819">tRNA processing</keyword>
<dbReference type="InterPro" id="IPR025845">
    <property type="entry name" value="Thg1_C_dom"/>
</dbReference>
<evidence type="ECO:0000259" key="12">
    <source>
        <dbReference type="Pfam" id="PF14413"/>
    </source>
</evidence>
<keyword evidence="4 13" id="KW-0808">Transferase</keyword>
<evidence type="ECO:0000256" key="7">
    <source>
        <dbReference type="ARBA" id="ARBA00022723"/>
    </source>
</evidence>
<name>A0A418R8J4_9BACT</name>
<keyword evidence="8" id="KW-0547">Nucleotide-binding</keyword>
<comment type="cofactor">
    <cofactor evidence="1">
        <name>Mg(2+)</name>
        <dbReference type="ChEBI" id="CHEBI:18420"/>
    </cofactor>
</comment>
<dbReference type="Pfam" id="PF04446">
    <property type="entry name" value="Thg1"/>
    <property type="match status" value="1"/>
</dbReference>
<proteinExistence type="inferred from homology"/>
<feature type="domain" description="Thg1 C-terminal" evidence="12">
    <location>
        <begin position="134"/>
        <end position="221"/>
    </location>
</feature>
<feature type="domain" description="tRNAHis guanylyltransferase catalytic" evidence="11">
    <location>
        <begin position="9"/>
        <end position="130"/>
    </location>
</feature>
<dbReference type="Proteomes" id="UP000284250">
    <property type="component" value="Unassembled WGS sequence"/>
</dbReference>
<evidence type="ECO:0000256" key="4">
    <source>
        <dbReference type="ARBA" id="ARBA00022679"/>
    </source>
</evidence>
<evidence type="ECO:0000256" key="10">
    <source>
        <dbReference type="ARBA" id="ARBA00023134"/>
    </source>
</evidence>
<dbReference type="PANTHER" id="PTHR12729">
    <property type="entry name" value="TRNA(HIS) GUANYLYLTRANSFERASE-RELATED"/>
    <property type="match status" value="1"/>
</dbReference>
<dbReference type="InterPro" id="IPR024956">
    <property type="entry name" value="tRNAHis_GuaTrfase_cat"/>
</dbReference>
<evidence type="ECO:0000313" key="14">
    <source>
        <dbReference type="Proteomes" id="UP000284250"/>
    </source>
</evidence>
<keyword evidence="14" id="KW-1185">Reference proteome</keyword>
<reference evidence="13 14" key="1">
    <citation type="submission" date="2019-01" db="EMBL/GenBank/DDBJ databases">
        <title>Hymenobacter humicola sp. nov., isolated from soils in Antarctica.</title>
        <authorList>
            <person name="Sedlacek I."/>
            <person name="Holochova P."/>
            <person name="Kralova S."/>
            <person name="Pantucek R."/>
            <person name="Stankova E."/>
            <person name="Vrbovska V."/>
            <person name="Kristofova L."/>
            <person name="Svec P."/>
            <person name="Busse H.-J."/>
        </authorList>
    </citation>
    <scope>NUCLEOTIDE SEQUENCE [LARGE SCALE GENOMIC DNA]</scope>
    <source>
        <strain evidence="13 14">CCM 8852</strain>
    </source>
</reference>
<dbReference type="AlphaFoldDB" id="A0A418R8J4"/>
<evidence type="ECO:0000256" key="3">
    <source>
        <dbReference type="ARBA" id="ARBA00012511"/>
    </source>
</evidence>
<gene>
    <name evidence="13" type="ORF">D0T11_01630</name>
</gene>
<dbReference type="GO" id="GO:0005525">
    <property type="term" value="F:GTP binding"/>
    <property type="evidence" value="ECO:0007669"/>
    <property type="project" value="UniProtKB-KW"/>
</dbReference>
<evidence type="ECO:0000313" key="13">
    <source>
        <dbReference type="EMBL" id="RIY13807.1"/>
    </source>
</evidence>
<dbReference type="InterPro" id="IPR038469">
    <property type="entry name" value="tRNAHis_GuaTrfase_Thg1_sf"/>
</dbReference>
<keyword evidence="6 13" id="KW-0548">Nucleotidyltransferase</keyword>
<keyword evidence="7" id="KW-0479">Metal-binding</keyword>
<evidence type="ECO:0000256" key="9">
    <source>
        <dbReference type="ARBA" id="ARBA00022842"/>
    </source>
</evidence>
<dbReference type="GO" id="GO:0006400">
    <property type="term" value="P:tRNA modification"/>
    <property type="evidence" value="ECO:0007669"/>
    <property type="project" value="InterPro"/>
</dbReference>
<protein>
    <recommendedName>
        <fullName evidence="3">tRNA(His) guanylyltransferase</fullName>
        <ecNumber evidence="3">2.7.7.79</ecNumber>
    </recommendedName>
</protein>
<evidence type="ECO:0000256" key="1">
    <source>
        <dbReference type="ARBA" id="ARBA00001946"/>
    </source>
</evidence>
<accession>A0A418R8J4</accession>
<dbReference type="RefSeq" id="WP_119654038.1">
    <property type="nucleotide sequence ID" value="NZ_JBHUOI010000070.1"/>
</dbReference>
<dbReference type="Gene3D" id="3.30.70.3000">
    <property type="match status" value="1"/>
</dbReference>
<dbReference type="OrthoDB" id="4547336at2"/>
<organism evidence="13 14">
    <name type="scientific">Hymenobacter rubripertinctus</name>
    <dbReference type="NCBI Taxonomy" id="2029981"/>
    <lineage>
        <taxon>Bacteria</taxon>
        <taxon>Pseudomonadati</taxon>
        <taxon>Bacteroidota</taxon>
        <taxon>Cytophagia</taxon>
        <taxon>Cytophagales</taxon>
        <taxon>Hymenobacteraceae</taxon>
        <taxon>Hymenobacter</taxon>
    </lineage>
</organism>
<keyword evidence="9" id="KW-0460">Magnesium</keyword>
<evidence type="ECO:0000259" key="11">
    <source>
        <dbReference type="Pfam" id="PF04446"/>
    </source>
</evidence>
<evidence type="ECO:0000256" key="6">
    <source>
        <dbReference type="ARBA" id="ARBA00022695"/>
    </source>
</evidence>
<dbReference type="EC" id="2.7.7.79" evidence="3"/>
<evidence type="ECO:0000256" key="8">
    <source>
        <dbReference type="ARBA" id="ARBA00022741"/>
    </source>
</evidence>
<dbReference type="Pfam" id="PF14413">
    <property type="entry name" value="Thg1C"/>
    <property type="match status" value="1"/>
</dbReference>
<dbReference type="InterPro" id="IPR007537">
    <property type="entry name" value="tRNAHis_GuaTrfase_Thg1"/>
</dbReference>
<comment type="similarity">
    <text evidence="2">Belongs to the tRNA(His) guanylyltransferase family.</text>
</comment>
<dbReference type="GO" id="GO:0000287">
    <property type="term" value="F:magnesium ion binding"/>
    <property type="evidence" value="ECO:0007669"/>
    <property type="project" value="InterPro"/>
</dbReference>
<dbReference type="EMBL" id="QYCN01000002">
    <property type="protein sequence ID" value="RIY13807.1"/>
    <property type="molecule type" value="Genomic_DNA"/>
</dbReference>